<name>A0A369BNX2_9BACL</name>
<accession>A0A369BNX2</accession>
<dbReference type="OrthoDB" id="9779098at2"/>
<dbReference type="Proteomes" id="UP000253090">
    <property type="component" value="Unassembled WGS sequence"/>
</dbReference>
<keyword evidence="2" id="KW-1185">Reference proteome</keyword>
<proteinExistence type="predicted"/>
<dbReference type="RefSeq" id="WP_114495940.1">
    <property type="nucleotide sequence ID" value="NZ_QPJW01000002.1"/>
</dbReference>
<evidence type="ECO:0000313" key="2">
    <source>
        <dbReference type="Proteomes" id="UP000253090"/>
    </source>
</evidence>
<organism evidence="1 2">
    <name type="scientific">Fontibacillus phaseoli</name>
    <dbReference type="NCBI Taxonomy" id="1416533"/>
    <lineage>
        <taxon>Bacteria</taxon>
        <taxon>Bacillati</taxon>
        <taxon>Bacillota</taxon>
        <taxon>Bacilli</taxon>
        <taxon>Bacillales</taxon>
        <taxon>Paenibacillaceae</taxon>
        <taxon>Fontibacillus</taxon>
    </lineage>
</organism>
<evidence type="ECO:0000313" key="1">
    <source>
        <dbReference type="EMBL" id="RCX21374.1"/>
    </source>
</evidence>
<dbReference type="EMBL" id="QPJW01000002">
    <property type="protein sequence ID" value="RCX21374.1"/>
    <property type="molecule type" value="Genomic_DNA"/>
</dbReference>
<protein>
    <submittedName>
        <fullName evidence="1">Uncharacterized protein</fullName>
    </submittedName>
</protein>
<dbReference type="PROSITE" id="PS51257">
    <property type="entry name" value="PROKAR_LIPOPROTEIN"/>
    <property type="match status" value="1"/>
</dbReference>
<gene>
    <name evidence="1" type="ORF">DFP94_102122</name>
</gene>
<reference evidence="1 2" key="1">
    <citation type="submission" date="2018-07" db="EMBL/GenBank/DDBJ databases">
        <title>Genomic Encyclopedia of Type Strains, Phase III (KMG-III): the genomes of soil and plant-associated and newly described type strains.</title>
        <authorList>
            <person name="Whitman W."/>
        </authorList>
    </citation>
    <scope>NUCLEOTIDE SEQUENCE [LARGE SCALE GENOMIC DNA]</scope>
    <source>
        <strain evidence="1 2">CECT 8333</strain>
    </source>
</reference>
<sequence length="198" mass="22931">MSINKKLLWFCIFILMITMISCSNKQLESSIQSDRIPMVMIENYLYLDTGEHLSIDIDDTSLIGTITSEVSDSEIPVKNNQSNFGHVGAQYASHERGIVVMIDNEWRLFRKEKLTLEKVLELSHKGQELSWNDFKSYDSTEIGSGLYILRYEIDESYYLLIGGNNPRKKPAYIRLVKADNSEKYIDIRENNVEEFISK</sequence>
<comment type="caution">
    <text evidence="1">The sequence shown here is derived from an EMBL/GenBank/DDBJ whole genome shotgun (WGS) entry which is preliminary data.</text>
</comment>
<dbReference type="AlphaFoldDB" id="A0A369BNX2"/>